<dbReference type="PANTHER" id="PTHR34512:SF30">
    <property type="entry name" value="OUTER MEMBRANE PROTEIN ASSEMBLY FACTOR BAMB"/>
    <property type="match status" value="1"/>
</dbReference>
<dbReference type="Pfam" id="PF13360">
    <property type="entry name" value="PQQ_2"/>
    <property type="match status" value="1"/>
</dbReference>
<evidence type="ECO:0000259" key="2">
    <source>
        <dbReference type="Pfam" id="PF13360"/>
    </source>
</evidence>
<evidence type="ECO:0000256" key="1">
    <source>
        <dbReference type="SAM" id="SignalP"/>
    </source>
</evidence>
<dbReference type="SUPFAM" id="SSF50998">
    <property type="entry name" value="Quinoprotein alcohol dehydrogenase-like"/>
    <property type="match status" value="1"/>
</dbReference>
<sequence length="417" mass="45308" precursor="true">MQFSKKWIAGFVVTQILLVNFTFASDDQPYWPQFHGPIGDNISTETGLLSQWPEGGPELLWQAEGMGEGYSSVSLANGLIYTAGNIEDQTVVFALNLNGEIEWQSKCGPAWTQSFPGTRSTPTLDNDRLYFESPLGDLVCLNAQTGKQLWGKNLLKEFGGENIKWALAESPIIDGDNLICCPFGSQGSVVALDKMTGETVWAAQAVDDKAGYATPTIVEFAGRRIVLAMSGQAMVGVAADTGQLLFRYEHLTKYDVNALKPVYADGQVFISSGYKAGSEMVKLTATGSEITATRAWESKDMDNHHGGVIHLDGYIYGADSSRNWVCFDWKTGETKYTDRGVGKGSLTCADGLLYTLSEDRGRMGLVKPTPTGHELISEFTIPAGGKGKSWAHPVVCGGRLYVRHGDLLFAFNVQAPK</sequence>
<keyword evidence="3" id="KW-0560">Oxidoreductase</keyword>
<keyword evidence="1" id="KW-0732">Signal</keyword>
<dbReference type="Proteomes" id="UP000319143">
    <property type="component" value="Unassembled WGS sequence"/>
</dbReference>
<dbReference type="InterPro" id="IPR002372">
    <property type="entry name" value="PQQ_rpt_dom"/>
</dbReference>
<dbReference type="RefSeq" id="WP_146528727.1">
    <property type="nucleotide sequence ID" value="NZ_SJPV01000008.1"/>
</dbReference>
<dbReference type="InterPro" id="IPR015943">
    <property type="entry name" value="WD40/YVTN_repeat-like_dom_sf"/>
</dbReference>
<organism evidence="3 4">
    <name type="scientific">Novipirellula artificiosorum</name>
    <dbReference type="NCBI Taxonomy" id="2528016"/>
    <lineage>
        <taxon>Bacteria</taxon>
        <taxon>Pseudomonadati</taxon>
        <taxon>Planctomycetota</taxon>
        <taxon>Planctomycetia</taxon>
        <taxon>Pirellulales</taxon>
        <taxon>Pirellulaceae</taxon>
        <taxon>Novipirellula</taxon>
    </lineage>
</organism>
<dbReference type="OrthoDB" id="229752at2"/>
<dbReference type="SMART" id="SM00564">
    <property type="entry name" value="PQQ"/>
    <property type="match status" value="3"/>
</dbReference>
<proteinExistence type="predicted"/>
<dbReference type="PANTHER" id="PTHR34512">
    <property type="entry name" value="CELL SURFACE PROTEIN"/>
    <property type="match status" value="1"/>
</dbReference>
<feature type="chain" id="PRO_5022849696" evidence="1">
    <location>
        <begin position="25"/>
        <end position="417"/>
    </location>
</feature>
<dbReference type="InterPro" id="IPR018391">
    <property type="entry name" value="PQQ_b-propeller_rpt"/>
</dbReference>
<keyword evidence="4" id="KW-1185">Reference proteome</keyword>
<evidence type="ECO:0000313" key="3">
    <source>
        <dbReference type="EMBL" id="TWU34325.1"/>
    </source>
</evidence>
<evidence type="ECO:0000313" key="4">
    <source>
        <dbReference type="Proteomes" id="UP000319143"/>
    </source>
</evidence>
<dbReference type="Gene3D" id="2.130.10.10">
    <property type="entry name" value="YVTN repeat-like/Quinoprotein amine dehydrogenase"/>
    <property type="match status" value="1"/>
</dbReference>
<accession>A0A5C6DDR4</accession>
<dbReference type="EC" id="1.1.2.8" evidence="3"/>
<dbReference type="EMBL" id="SJPV01000008">
    <property type="protein sequence ID" value="TWU34325.1"/>
    <property type="molecule type" value="Genomic_DNA"/>
</dbReference>
<reference evidence="3 4" key="1">
    <citation type="submission" date="2019-02" db="EMBL/GenBank/DDBJ databases">
        <title>Deep-cultivation of Planctomycetes and their phenomic and genomic characterization uncovers novel biology.</title>
        <authorList>
            <person name="Wiegand S."/>
            <person name="Jogler M."/>
            <person name="Boedeker C."/>
            <person name="Pinto D."/>
            <person name="Vollmers J."/>
            <person name="Rivas-Marin E."/>
            <person name="Kohn T."/>
            <person name="Peeters S.H."/>
            <person name="Heuer A."/>
            <person name="Rast P."/>
            <person name="Oberbeckmann S."/>
            <person name="Bunk B."/>
            <person name="Jeske O."/>
            <person name="Meyerdierks A."/>
            <person name="Storesund J.E."/>
            <person name="Kallscheuer N."/>
            <person name="Luecker S."/>
            <person name="Lage O.M."/>
            <person name="Pohl T."/>
            <person name="Merkel B.J."/>
            <person name="Hornburger P."/>
            <person name="Mueller R.-W."/>
            <person name="Bruemmer F."/>
            <person name="Labrenz M."/>
            <person name="Spormann A.M."/>
            <person name="Op Den Camp H."/>
            <person name="Overmann J."/>
            <person name="Amann R."/>
            <person name="Jetten M.S.M."/>
            <person name="Mascher T."/>
            <person name="Medema M.H."/>
            <person name="Devos D.P."/>
            <person name="Kaster A.-K."/>
            <person name="Ovreas L."/>
            <person name="Rohde M."/>
            <person name="Galperin M.Y."/>
            <person name="Jogler C."/>
        </authorList>
    </citation>
    <scope>NUCLEOTIDE SEQUENCE [LARGE SCALE GENOMIC DNA]</scope>
    <source>
        <strain evidence="3 4">Poly41</strain>
    </source>
</reference>
<feature type="signal peptide" evidence="1">
    <location>
        <begin position="1"/>
        <end position="24"/>
    </location>
</feature>
<dbReference type="InterPro" id="IPR011047">
    <property type="entry name" value="Quinoprotein_ADH-like_sf"/>
</dbReference>
<name>A0A5C6DDR4_9BACT</name>
<comment type="caution">
    <text evidence="3">The sequence shown here is derived from an EMBL/GenBank/DDBJ whole genome shotgun (WGS) entry which is preliminary data.</text>
</comment>
<gene>
    <name evidence="3" type="primary">exaA_2</name>
    <name evidence="3" type="ORF">Poly41_44720</name>
</gene>
<dbReference type="AlphaFoldDB" id="A0A5C6DDR4"/>
<protein>
    <submittedName>
        <fullName evidence="3">Quinoprotein ethanol dehydrogenase</fullName>
        <ecNumber evidence="3">1.1.2.8</ecNumber>
    </submittedName>
</protein>
<dbReference type="GO" id="GO:0052934">
    <property type="term" value="F:alcohol dehydrogenase (cytochrome c) activity"/>
    <property type="evidence" value="ECO:0007669"/>
    <property type="project" value="UniProtKB-EC"/>
</dbReference>
<feature type="domain" description="Pyrrolo-quinoline quinone repeat" evidence="2">
    <location>
        <begin position="91"/>
        <end position="334"/>
    </location>
</feature>